<gene>
    <name evidence="6" type="ORF">QBC42DRAFT_210861</name>
</gene>
<name>A0AAV9HBP7_9PEZI</name>
<feature type="compositionally biased region" description="Basic and acidic residues" evidence="5">
    <location>
        <begin position="190"/>
        <end position="200"/>
    </location>
</feature>
<evidence type="ECO:0000256" key="4">
    <source>
        <dbReference type="ARBA" id="ARBA00023242"/>
    </source>
</evidence>
<sequence>MDASPTPVTAVSTPSEPPSGAATPASTSAATPTAPTALQKIKPKAVRRSQAERARINEEIARKEAIRDGIEAKQNRFSNRGARGGRGRGNFLMNRTFRSTAAAGPLSSGTFSSNGERAVGAGGYAVASGSRALVSNVKGEDDMYGGIPTNVKGRINADTLYDYSKPYSYEPGSDKRAPILPMGIRRLAHKAEGANKTPEDDTKDEEDNSDDEGLFVNDGEDVGKSEEGDAEAGTSSNNLSIKKEGGDGMDIDLSQIPHGGDGSTAPKPLPAEKKKGPGGAKSRAAAAQRTPKSIEEDIHARELAQMVALLNLSKQPLENQDASEARPRTMLDGHMFHFQFPPVLPALEAEDDGNDNDDESENGDDDVVMTGQSSSSAVTNTKPAKTEGGEDEDDDDENENYDFDESGYVGKLIVRRSGKVELDWGGHRMEVGMGIEKSFFTSAVLLDIDEEKPVDASGNTSKAASGVAYSMGRVQGTFTVSSFPEPVQEWIVDPRELEVGAKQ</sequence>
<dbReference type="Proteomes" id="UP001321749">
    <property type="component" value="Unassembled WGS sequence"/>
</dbReference>
<evidence type="ECO:0000256" key="1">
    <source>
        <dbReference type="ARBA" id="ARBA00004123"/>
    </source>
</evidence>
<organism evidence="6 7">
    <name type="scientific">Cladorrhinum samala</name>
    <dbReference type="NCBI Taxonomy" id="585594"/>
    <lineage>
        <taxon>Eukaryota</taxon>
        <taxon>Fungi</taxon>
        <taxon>Dikarya</taxon>
        <taxon>Ascomycota</taxon>
        <taxon>Pezizomycotina</taxon>
        <taxon>Sordariomycetes</taxon>
        <taxon>Sordariomycetidae</taxon>
        <taxon>Sordariales</taxon>
        <taxon>Podosporaceae</taxon>
        <taxon>Cladorrhinum</taxon>
    </lineage>
</organism>
<feature type="compositionally biased region" description="Acidic residues" evidence="5">
    <location>
        <begin position="389"/>
        <end position="404"/>
    </location>
</feature>
<comment type="caution">
    <text evidence="6">The sequence shown here is derived from an EMBL/GenBank/DDBJ whole genome shotgun (WGS) entry which is preliminary data.</text>
</comment>
<dbReference type="AlphaFoldDB" id="A0AAV9HBP7"/>
<reference evidence="6" key="2">
    <citation type="submission" date="2023-06" db="EMBL/GenBank/DDBJ databases">
        <authorList>
            <consortium name="Lawrence Berkeley National Laboratory"/>
            <person name="Mondo S.J."/>
            <person name="Hensen N."/>
            <person name="Bonometti L."/>
            <person name="Westerberg I."/>
            <person name="Brannstrom I.O."/>
            <person name="Guillou S."/>
            <person name="Cros-Aarteil S."/>
            <person name="Calhoun S."/>
            <person name="Haridas S."/>
            <person name="Kuo A."/>
            <person name="Pangilinan J."/>
            <person name="Riley R."/>
            <person name="Labutti K."/>
            <person name="Andreopoulos B."/>
            <person name="Lipzen A."/>
            <person name="Chen C."/>
            <person name="Yanf M."/>
            <person name="Daum C."/>
            <person name="Ng V."/>
            <person name="Clum A."/>
            <person name="Steindorff A."/>
            <person name="Ohm R."/>
            <person name="Martin F."/>
            <person name="Silar P."/>
            <person name="Natvig D."/>
            <person name="Lalanne C."/>
            <person name="Gautier V."/>
            <person name="Ament-Velasquez S.L."/>
            <person name="Kruys A."/>
            <person name="Hutchinson M.I."/>
            <person name="Powell A.J."/>
            <person name="Barry K."/>
            <person name="Miller A.N."/>
            <person name="Grigoriev I.V."/>
            <person name="Debuchy R."/>
            <person name="Gladieux P."/>
            <person name="Thoren M.H."/>
            <person name="Johannesson H."/>
        </authorList>
    </citation>
    <scope>NUCLEOTIDE SEQUENCE</scope>
    <source>
        <strain evidence="6">PSN324</strain>
    </source>
</reference>
<dbReference type="InterPro" id="IPR007811">
    <property type="entry name" value="RPC4"/>
</dbReference>
<feature type="compositionally biased region" description="Acidic residues" evidence="5">
    <location>
        <begin position="348"/>
        <end position="367"/>
    </location>
</feature>
<dbReference type="GO" id="GO:0005666">
    <property type="term" value="C:RNA polymerase III complex"/>
    <property type="evidence" value="ECO:0007669"/>
    <property type="project" value="InterPro"/>
</dbReference>
<keyword evidence="4" id="KW-0539">Nucleus</keyword>
<dbReference type="PANTHER" id="PTHR13408">
    <property type="entry name" value="DNA-DIRECTED RNA POLYMERASE III"/>
    <property type="match status" value="1"/>
</dbReference>
<keyword evidence="3" id="KW-0804">Transcription</keyword>
<dbReference type="GO" id="GO:0003677">
    <property type="term" value="F:DNA binding"/>
    <property type="evidence" value="ECO:0007669"/>
    <property type="project" value="InterPro"/>
</dbReference>
<dbReference type="EMBL" id="MU865078">
    <property type="protein sequence ID" value="KAK4458222.1"/>
    <property type="molecule type" value="Genomic_DNA"/>
</dbReference>
<proteinExistence type="predicted"/>
<dbReference type="PANTHER" id="PTHR13408:SF0">
    <property type="entry name" value="DNA-DIRECTED RNA POLYMERASE III SUBUNIT RPC4"/>
    <property type="match status" value="1"/>
</dbReference>
<evidence type="ECO:0000313" key="6">
    <source>
        <dbReference type="EMBL" id="KAK4458222.1"/>
    </source>
</evidence>
<feature type="region of interest" description="Disordered" evidence="5">
    <location>
        <begin position="346"/>
        <end position="404"/>
    </location>
</feature>
<evidence type="ECO:0000256" key="3">
    <source>
        <dbReference type="ARBA" id="ARBA00023163"/>
    </source>
</evidence>
<feature type="compositionally biased region" description="Basic and acidic residues" evidence="5">
    <location>
        <begin position="49"/>
        <end position="68"/>
    </location>
</feature>
<keyword evidence="2" id="KW-0240">DNA-directed RNA polymerase</keyword>
<dbReference type="Pfam" id="PF05132">
    <property type="entry name" value="RNA_pol_Rpc4"/>
    <property type="match status" value="1"/>
</dbReference>
<evidence type="ECO:0000256" key="5">
    <source>
        <dbReference type="SAM" id="MobiDB-lite"/>
    </source>
</evidence>
<feature type="compositionally biased region" description="Polar residues" evidence="5">
    <location>
        <begin position="370"/>
        <end position="383"/>
    </location>
</feature>
<evidence type="ECO:0000256" key="2">
    <source>
        <dbReference type="ARBA" id="ARBA00022478"/>
    </source>
</evidence>
<feature type="region of interest" description="Disordered" evidence="5">
    <location>
        <begin position="1"/>
        <end position="68"/>
    </location>
</feature>
<accession>A0AAV9HBP7</accession>
<feature type="compositionally biased region" description="Low complexity" evidence="5">
    <location>
        <begin position="12"/>
        <end position="37"/>
    </location>
</feature>
<dbReference type="GO" id="GO:0042797">
    <property type="term" value="P:tRNA transcription by RNA polymerase III"/>
    <property type="evidence" value="ECO:0007669"/>
    <property type="project" value="TreeGrafter"/>
</dbReference>
<keyword evidence="7" id="KW-1185">Reference proteome</keyword>
<feature type="compositionally biased region" description="Acidic residues" evidence="5">
    <location>
        <begin position="201"/>
        <end position="213"/>
    </location>
</feature>
<comment type="subcellular location">
    <subcellularLocation>
        <location evidence="1">Nucleus</location>
    </subcellularLocation>
</comment>
<protein>
    <submittedName>
        <fullName evidence="6">RNA polymerase III RPC4-domain-containing protein</fullName>
    </submittedName>
</protein>
<reference evidence="6" key="1">
    <citation type="journal article" date="2023" name="Mol. Phylogenet. Evol.">
        <title>Genome-scale phylogeny and comparative genomics of the fungal order Sordariales.</title>
        <authorList>
            <person name="Hensen N."/>
            <person name="Bonometti L."/>
            <person name="Westerberg I."/>
            <person name="Brannstrom I.O."/>
            <person name="Guillou S."/>
            <person name="Cros-Aarteil S."/>
            <person name="Calhoun S."/>
            <person name="Haridas S."/>
            <person name="Kuo A."/>
            <person name="Mondo S."/>
            <person name="Pangilinan J."/>
            <person name="Riley R."/>
            <person name="LaButti K."/>
            <person name="Andreopoulos B."/>
            <person name="Lipzen A."/>
            <person name="Chen C."/>
            <person name="Yan M."/>
            <person name="Daum C."/>
            <person name="Ng V."/>
            <person name="Clum A."/>
            <person name="Steindorff A."/>
            <person name="Ohm R.A."/>
            <person name="Martin F."/>
            <person name="Silar P."/>
            <person name="Natvig D.O."/>
            <person name="Lalanne C."/>
            <person name="Gautier V."/>
            <person name="Ament-Velasquez S.L."/>
            <person name="Kruys A."/>
            <person name="Hutchinson M.I."/>
            <person name="Powell A.J."/>
            <person name="Barry K."/>
            <person name="Miller A.N."/>
            <person name="Grigoriev I.V."/>
            <person name="Debuchy R."/>
            <person name="Gladieux P."/>
            <person name="Hiltunen Thoren M."/>
            <person name="Johannesson H."/>
        </authorList>
    </citation>
    <scope>NUCLEOTIDE SEQUENCE</scope>
    <source>
        <strain evidence="6">PSN324</strain>
    </source>
</reference>
<feature type="region of interest" description="Disordered" evidence="5">
    <location>
        <begin position="190"/>
        <end position="298"/>
    </location>
</feature>
<evidence type="ECO:0000313" key="7">
    <source>
        <dbReference type="Proteomes" id="UP001321749"/>
    </source>
</evidence>
<feature type="compositionally biased region" description="Polar residues" evidence="5">
    <location>
        <begin position="1"/>
        <end position="11"/>
    </location>
</feature>